<accession>A0A6J7XNA8</accession>
<sequence>MADTPISGLDATTPIPLTKKSTAVDPNLLQNMQAMVDERSGPNPKDMIFSGPNYNSFMSGLKDAAAWASGGVNGPSAALAARDREKSLEAKDLYEMRTKIATMQAAQERQKRAAEFLGIGGASAQPGAEAQIGTQPVGTPGQPGAAAQPGAGQLPPRAEQMLAGLPSATQNLARLALLEGDTEGFKSIVAEGIKTRPDMQKNFEYAQTLPADQREVYLRTVQKEGYAPQSYIGADGKEYKFTPTAAMPKEAGAAPTAPAPGAATTAPAAKTQYTDFDVNKTYGTPTKLLDNLRSVESGNDPHIINKTTKALGAYQFMPETASMLHRQGMKFNAFDEKESRAAADYYISQLAKQNGGDYNKAMAQYGGFITKDPTEYVGKVLKGVDTKQPAATTPSTALTETQPAATVAPRDRLSQEDIKAQTAGETRRREKMAEGDVDTTKAIVDIGRNAGEKSIRLADAARIVNDPTMKDMFGVLERGGVLGPITKFVAGGVQMGTLGSLKFGEMEGALRNAGATETQIANVHRIETVLKQQELEYAKTYLKGQGAVSDNERNIVKQAIGSISQPAEQLRLMVNIMQERAAFDNKMYQEFNAYRKAVKDPYASFEKFTIDSPAADRLIAEHNQALARTLKVDSGALNDPFNKDIATRADKQTGGGVTYRKVGQ</sequence>
<evidence type="ECO:0000256" key="1">
    <source>
        <dbReference type="SAM" id="MobiDB-lite"/>
    </source>
</evidence>
<evidence type="ECO:0000259" key="2">
    <source>
        <dbReference type="Pfam" id="PF01464"/>
    </source>
</evidence>
<dbReference type="Pfam" id="PF01464">
    <property type="entry name" value="SLT"/>
    <property type="match status" value="1"/>
</dbReference>
<evidence type="ECO:0000313" key="3">
    <source>
        <dbReference type="EMBL" id="CAB5238814.1"/>
    </source>
</evidence>
<name>A0A6J7XNA8_9CAUD</name>
<dbReference type="InterPro" id="IPR008258">
    <property type="entry name" value="Transglycosylase_SLT_dom_1"/>
</dbReference>
<proteinExistence type="predicted"/>
<feature type="compositionally biased region" description="Basic and acidic residues" evidence="1">
    <location>
        <begin position="409"/>
        <end position="434"/>
    </location>
</feature>
<feature type="domain" description="Transglycosylase SLT" evidence="2">
    <location>
        <begin position="280"/>
        <end position="365"/>
    </location>
</feature>
<dbReference type="EMBL" id="LR798463">
    <property type="protein sequence ID" value="CAB5238814.1"/>
    <property type="molecule type" value="Genomic_DNA"/>
</dbReference>
<feature type="region of interest" description="Disordered" evidence="1">
    <location>
        <begin position="130"/>
        <end position="153"/>
    </location>
</feature>
<gene>
    <name evidence="3" type="ORF">UFOVP230_3</name>
</gene>
<dbReference type="InterPro" id="IPR023346">
    <property type="entry name" value="Lysozyme-like_dom_sf"/>
</dbReference>
<feature type="region of interest" description="Disordered" evidence="1">
    <location>
        <begin position="388"/>
        <end position="436"/>
    </location>
</feature>
<protein>
    <submittedName>
        <fullName evidence="3">LT_GEWL domain containing protein</fullName>
    </submittedName>
</protein>
<feature type="compositionally biased region" description="Low complexity" evidence="1">
    <location>
        <begin position="133"/>
        <end position="153"/>
    </location>
</feature>
<dbReference type="CDD" id="cd00254">
    <property type="entry name" value="LT-like"/>
    <property type="match status" value="1"/>
</dbReference>
<reference evidence="3" key="1">
    <citation type="submission" date="2020-05" db="EMBL/GenBank/DDBJ databases">
        <authorList>
            <person name="Chiriac C."/>
            <person name="Salcher M."/>
            <person name="Ghai R."/>
            <person name="Kavagutti S V."/>
        </authorList>
    </citation>
    <scope>NUCLEOTIDE SEQUENCE</scope>
</reference>
<organism evidence="3">
    <name type="scientific">uncultured Caudovirales phage</name>
    <dbReference type="NCBI Taxonomy" id="2100421"/>
    <lineage>
        <taxon>Viruses</taxon>
        <taxon>Duplodnaviria</taxon>
        <taxon>Heunggongvirae</taxon>
        <taxon>Uroviricota</taxon>
        <taxon>Caudoviricetes</taxon>
        <taxon>Peduoviridae</taxon>
        <taxon>Maltschvirus</taxon>
        <taxon>Maltschvirus maltsch</taxon>
    </lineage>
</organism>
<dbReference type="Gene3D" id="1.10.530.10">
    <property type="match status" value="1"/>
</dbReference>
<dbReference type="SUPFAM" id="SSF53955">
    <property type="entry name" value="Lysozyme-like"/>
    <property type="match status" value="1"/>
</dbReference>
<feature type="compositionally biased region" description="Polar residues" evidence="1">
    <location>
        <begin position="389"/>
        <end position="404"/>
    </location>
</feature>